<evidence type="ECO:0000313" key="1">
    <source>
        <dbReference type="EMBL" id="ADP74881.1"/>
    </source>
</evidence>
<reference evidence="1" key="1">
    <citation type="submission" date="2010-10" db="EMBL/GenBank/DDBJ databases">
        <title>Complete sequence of chromosome of Geobacillus sp. Y4.1MC1.</title>
        <authorList>
            <consortium name="US DOE Joint Genome Institute"/>
            <person name="Lucas S."/>
            <person name="Copeland A."/>
            <person name="Lapidus A."/>
            <person name="Cheng J.-F."/>
            <person name="Bruce D."/>
            <person name="Goodwin L."/>
            <person name="Pitluck S."/>
            <person name="Chertkov O."/>
            <person name="Zhang X."/>
            <person name="Detter J.C."/>
            <person name="Han C."/>
            <person name="Tapia R."/>
            <person name="Land M."/>
            <person name="Hauser L."/>
            <person name="Jeffries C."/>
            <person name="Kyrpides N."/>
            <person name="Ivanova N."/>
            <person name="Ovchinnikova G."/>
            <person name="Brumm P."/>
            <person name="Mead D."/>
            <person name="Woyke T."/>
        </authorList>
    </citation>
    <scope>NUCLEOTIDE SEQUENCE [LARGE SCALE GENOMIC DNA]</scope>
    <source>
        <strain evidence="1">Y4.1MC1</strain>
    </source>
</reference>
<accession>A0A7U3YFL6</accession>
<dbReference type="KEGG" id="gmc:GY4MC1_2143"/>
<gene>
    <name evidence="1" type="ORF">GY4MC1_2143</name>
</gene>
<dbReference type="AlphaFoldDB" id="A0A7U3YFL6"/>
<protein>
    <submittedName>
        <fullName evidence="1">Uncharacterized protein</fullName>
    </submittedName>
</protein>
<sequence length="39" mass="4213">MFWLDPFASTIQIHSSDDIDVGTMEIGTGNGILNVSSDQ</sequence>
<proteinExistence type="predicted"/>
<name>A0A7U3YFL6_GEOS0</name>
<organism evidence="1">
    <name type="scientific">Geobacillus sp. (strain Y4.1MC1)</name>
    <dbReference type="NCBI Taxonomy" id="581103"/>
    <lineage>
        <taxon>Bacteria</taxon>
        <taxon>Bacillati</taxon>
        <taxon>Bacillota</taxon>
        <taxon>Bacilli</taxon>
        <taxon>Bacillales</taxon>
        <taxon>Anoxybacillaceae</taxon>
        <taxon>Geobacillus</taxon>
    </lineage>
</organism>
<dbReference type="EMBL" id="CP002293">
    <property type="protein sequence ID" value="ADP74881.1"/>
    <property type="molecule type" value="Genomic_DNA"/>
</dbReference>